<protein>
    <submittedName>
        <fullName evidence="2">Uncharacterized protein</fullName>
    </submittedName>
</protein>
<feature type="compositionally biased region" description="Basic residues" evidence="1">
    <location>
        <begin position="1"/>
        <end position="22"/>
    </location>
</feature>
<reference evidence="2 3" key="1">
    <citation type="journal article" date="2020" name="Mol. Biol. Evol.">
        <title>Distinct Expression and Methylation Patterns for Genes with Different Fates following a Single Whole-Genome Duplication in Flowering Plants.</title>
        <authorList>
            <person name="Shi T."/>
            <person name="Rahmani R.S."/>
            <person name="Gugger P.F."/>
            <person name="Wang M."/>
            <person name="Li H."/>
            <person name="Zhang Y."/>
            <person name="Li Z."/>
            <person name="Wang Q."/>
            <person name="Van de Peer Y."/>
            <person name="Marchal K."/>
            <person name="Chen J."/>
        </authorList>
    </citation>
    <scope>NUCLEOTIDE SEQUENCE [LARGE SCALE GENOMIC DNA]</scope>
    <source>
        <tissue evidence="2">Leaf</tissue>
    </source>
</reference>
<feature type="region of interest" description="Disordered" evidence="1">
    <location>
        <begin position="1"/>
        <end position="23"/>
    </location>
</feature>
<dbReference type="EMBL" id="DUZY01000005">
    <property type="protein sequence ID" value="DAD40344.1"/>
    <property type="molecule type" value="Genomic_DNA"/>
</dbReference>
<feature type="region of interest" description="Disordered" evidence="1">
    <location>
        <begin position="65"/>
        <end position="85"/>
    </location>
</feature>
<dbReference type="Proteomes" id="UP000607653">
    <property type="component" value="Unassembled WGS sequence"/>
</dbReference>
<proteinExistence type="predicted"/>
<dbReference type="AlphaFoldDB" id="A0A822Z1P9"/>
<evidence type="ECO:0000256" key="1">
    <source>
        <dbReference type="SAM" id="MobiDB-lite"/>
    </source>
</evidence>
<organism evidence="2 3">
    <name type="scientific">Nelumbo nucifera</name>
    <name type="common">Sacred lotus</name>
    <dbReference type="NCBI Taxonomy" id="4432"/>
    <lineage>
        <taxon>Eukaryota</taxon>
        <taxon>Viridiplantae</taxon>
        <taxon>Streptophyta</taxon>
        <taxon>Embryophyta</taxon>
        <taxon>Tracheophyta</taxon>
        <taxon>Spermatophyta</taxon>
        <taxon>Magnoliopsida</taxon>
        <taxon>Proteales</taxon>
        <taxon>Nelumbonaceae</taxon>
        <taxon>Nelumbo</taxon>
    </lineage>
</organism>
<accession>A0A822Z1P9</accession>
<sequence length="130" mass="15686">MMQKEKRKKERKKKKKKKKKKKSYIERLIWKCTNINSDLQRTFQKLLLLEQGQFGNYKKWRWKEKRRRRMEKGKSKSMSKKKKKNTITRFPEPLLLQQITQSPAAPAQLLSLPFSSSSFCLSLLLVRGWL</sequence>
<gene>
    <name evidence="2" type="ORF">HUJ06_014667</name>
</gene>
<name>A0A822Z1P9_NELNU</name>
<evidence type="ECO:0000313" key="2">
    <source>
        <dbReference type="EMBL" id="DAD40344.1"/>
    </source>
</evidence>
<evidence type="ECO:0000313" key="3">
    <source>
        <dbReference type="Proteomes" id="UP000607653"/>
    </source>
</evidence>
<comment type="caution">
    <text evidence="2">The sequence shown here is derived from an EMBL/GenBank/DDBJ whole genome shotgun (WGS) entry which is preliminary data.</text>
</comment>
<keyword evidence="3" id="KW-1185">Reference proteome</keyword>